<evidence type="ECO:0000313" key="3">
    <source>
        <dbReference type="Proteomes" id="UP001151760"/>
    </source>
</evidence>
<feature type="compositionally biased region" description="Basic and acidic residues" evidence="1">
    <location>
        <begin position="311"/>
        <end position="320"/>
    </location>
</feature>
<sequence>MDAASEESLFYYSRSRIRDRGEFSGCADHHCEGASREVTELDTMLGRGLRVEFETNTLQTRLYTTHLEFITVLEASDLVCPWMGPAEAGSAATTCLPTRRNHGTTPASTTNNPTTTVTNAQLQALIDQGVAAALAERDASRSRDGDNSHGFRNGRRRHVAYSTRMHLHLTFEVTAYKFQRTMKGVGLTQWRREKMEFIFLFSNCANYKSRVKVLLYLYSPRKCLDVVELHNGTDLMTYINNSKSWHSCVYRMCPEETAKVESYVGCLRGLLRHDFMAVVYGIKAPVIASEAIDNLLLKMWTKRCSLQSERQEKNKRKLEDTSWNNSKTKNNHSKKQCGMGFHCWAWSIRTLWWVTMEKRQKKTSRREELREYQMFKDFKSVLFPWDARGIPPTAKWNFKSILLPGAVTVVQGTLSTWLHTEMKWLSDQLKELLERLYKTQVSHTWRCSGLVCQEERWIIPDVH</sequence>
<comment type="caution">
    <text evidence="2">The sequence shown here is derived from an EMBL/GenBank/DDBJ whole genome shotgun (WGS) entry which is preliminary data.</text>
</comment>
<evidence type="ECO:0000313" key="2">
    <source>
        <dbReference type="EMBL" id="GJT06621.1"/>
    </source>
</evidence>
<feature type="region of interest" description="Disordered" evidence="1">
    <location>
        <begin position="311"/>
        <end position="331"/>
    </location>
</feature>
<evidence type="ECO:0000256" key="1">
    <source>
        <dbReference type="SAM" id="MobiDB-lite"/>
    </source>
</evidence>
<gene>
    <name evidence="2" type="ORF">Tco_0841083</name>
</gene>
<organism evidence="2 3">
    <name type="scientific">Tanacetum coccineum</name>
    <dbReference type="NCBI Taxonomy" id="301880"/>
    <lineage>
        <taxon>Eukaryota</taxon>
        <taxon>Viridiplantae</taxon>
        <taxon>Streptophyta</taxon>
        <taxon>Embryophyta</taxon>
        <taxon>Tracheophyta</taxon>
        <taxon>Spermatophyta</taxon>
        <taxon>Magnoliopsida</taxon>
        <taxon>eudicotyledons</taxon>
        <taxon>Gunneridae</taxon>
        <taxon>Pentapetalae</taxon>
        <taxon>asterids</taxon>
        <taxon>campanulids</taxon>
        <taxon>Asterales</taxon>
        <taxon>Asteraceae</taxon>
        <taxon>Asteroideae</taxon>
        <taxon>Anthemideae</taxon>
        <taxon>Anthemidinae</taxon>
        <taxon>Tanacetum</taxon>
    </lineage>
</organism>
<name>A0ABQ5AVE8_9ASTR</name>
<proteinExistence type="predicted"/>
<protein>
    <submittedName>
        <fullName evidence="2">Uncharacterized protein</fullName>
    </submittedName>
</protein>
<dbReference type="Proteomes" id="UP001151760">
    <property type="component" value="Unassembled WGS sequence"/>
</dbReference>
<reference evidence="2" key="2">
    <citation type="submission" date="2022-01" db="EMBL/GenBank/DDBJ databases">
        <authorList>
            <person name="Yamashiro T."/>
            <person name="Shiraishi A."/>
            <person name="Satake H."/>
            <person name="Nakayama K."/>
        </authorList>
    </citation>
    <scope>NUCLEOTIDE SEQUENCE</scope>
</reference>
<feature type="region of interest" description="Disordered" evidence="1">
    <location>
        <begin position="136"/>
        <end position="155"/>
    </location>
</feature>
<reference evidence="2" key="1">
    <citation type="journal article" date="2022" name="Int. J. Mol. Sci.">
        <title>Draft Genome of Tanacetum Coccineum: Genomic Comparison of Closely Related Tanacetum-Family Plants.</title>
        <authorList>
            <person name="Yamashiro T."/>
            <person name="Shiraishi A."/>
            <person name="Nakayama K."/>
            <person name="Satake H."/>
        </authorList>
    </citation>
    <scope>NUCLEOTIDE SEQUENCE</scope>
</reference>
<keyword evidence="3" id="KW-1185">Reference proteome</keyword>
<feature type="compositionally biased region" description="Basic and acidic residues" evidence="1">
    <location>
        <begin position="136"/>
        <end position="149"/>
    </location>
</feature>
<accession>A0ABQ5AVE8</accession>
<dbReference type="EMBL" id="BQNB010012684">
    <property type="protein sequence ID" value="GJT06621.1"/>
    <property type="molecule type" value="Genomic_DNA"/>
</dbReference>